<name>A0A560AUB8_AZOBR</name>
<dbReference type="AlphaFoldDB" id="A0A560AUB8"/>
<organism evidence="1 2">
    <name type="scientific">Azospirillum brasilense</name>
    <dbReference type="NCBI Taxonomy" id="192"/>
    <lineage>
        <taxon>Bacteria</taxon>
        <taxon>Pseudomonadati</taxon>
        <taxon>Pseudomonadota</taxon>
        <taxon>Alphaproteobacteria</taxon>
        <taxon>Rhodospirillales</taxon>
        <taxon>Azospirillaceae</taxon>
        <taxon>Azospirillum</taxon>
    </lineage>
</organism>
<dbReference type="EMBL" id="VITF01000012">
    <property type="protein sequence ID" value="TWA63862.1"/>
    <property type="molecule type" value="Genomic_DNA"/>
</dbReference>
<proteinExistence type="predicted"/>
<reference evidence="1 2" key="1">
    <citation type="submission" date="2019-06" db="EMBL/GenBank/DDBJ databases">
        <title>Genomic Encyclopedia of Type Strains, Phase IV (KMG-V): Genome sequencing to study the core and pangenomes of soil and plant-associated prokaryotes.</title>
        <authorList>
            <person name="Whitman W."/>
        </authorList>
    </citation>
    <scope>NUCLEOTIDE SEQUENCE [LARGE SCALE GENOMIC DNA]</scope>
    <source>
        <strain evidence="1 2">BR 11796</strain>
    </source>
</reference>
<gene>
    <name evidence="1" type="ORF">FBZ82_112145</name>
</gene>
<sequence>MGILHTGCYPQIDVQTTHVEPTGKAGKLCIAQCRQANMVCESTREMSLQSCRSQELTRAQAEYRSYLYSLPRDMNKKKIKTFSDFDRKPNCESNLPCFLYYRDCFKSCGGRIEEQRFCVADCHLMTPPVPNGTALGPKTTL</sequence>
<dbReference type="Proteomes" id="UP000316083">
    <property type="component" value="Unassembled WGS sequence"/>
</dbReference>
<protein>
    <submittedName>
        <fullName evidence="1">Uncharacterized protein</fullName>
    </submittedName>
</protein>
<comment type="caution">
    <text evidence="1">The sequence shown here is derived from an EMBL/GenBank/DDBJ whole genome shotgun (WGS) entry which is preliminary data.</text>
</comment>
<accession>A0A560AUB8</accession>
<evidence type="ECO:0000313" key="2">
    <source>
        <dbReference type="Proteomes" id="UP000316083"/>
    </source>
</evidence>
<evidence type="ECO:0000313" key="1">
    <source>
        <dbReference type="EMBL" id="TWA63862.1"/>
    </source>
</evidence>